<comment type="caution">
    <text evidence="1">The sequence shown here is derived from an EMBL/GenBank/DDBJ whole genome shotgun (WGS) entry which is preliminary data.</text>
</comment>
<dbReference type="Proteomes" id="UP000824087">
    <property type="component" value="Unassembled WGS sequence"/>
</dbReference>
<organism evidence="1 2">
    <name type="scientific">Candidatus Fimihabitans intestinipullorum</name>
    <dbReference type="NCBI Taxonomy" id="2840820"/>
    <lineage>
        <taxon>Bacteria</taxon>
        <taxon>Bacillati</taxon>
        <taxon>Mycoplasmatota</taxon>
        <taxon>Mycoplasmatota incertae sedis</taxon>
        <taxon>Candidatus Fimihabitans</taxon>
    </lineage>
</organism>
<dbReference type="AlphaFoldDB" id="A0A9D1HX03"/>
<sequence>MALLLIKSKNHFFQESFITVSELNRFDRFLQQEFNNRNLDVVITSNTLNSEGFNIMGEVIMTSDACCFNLDMLPVNILTVLYDSNLIVGFLMQFESGKLETLERKKEAVPKLCKKVVSSS</sequence>
<reference evidence="1" key="2">
    <citation type="journal article" date="2021" name="PeerJ">
        <title>Extensive microbial diversity within the chicken gut microbiome revealed by metagenomics and culture.</title>
        <authorList>
            <person name="Gilroy R."/>
            <person name="Ravi A."/>
            <person name="Getino M."/>
            <person name="Pursley I."/>
            <person name="Horton D.L."/>
            <person name="Alikhan N.F."/>
            <person name="Baker D."/>
            <person name="Gharbi K."/>
            <person name="Hall N."/>
            <person name="Watson M."/>
            <person name="Adriaenssens E.M."/>
            <person name="Foster-Nyarko E."/>
            <person name="Jarju S."/>
            <person name="Secka A."/>
            <person name="Antonio M."/>
            <person name="Oren A."/>
            <person name="Chaudhuri R.R."/>
            <person name="La Ragione R."/>
            <person name="Hildebrand F."/>
            <person name="Pallen M.J."/>
        </authorList>
    </citation>
    <scope>NUCLEOTIDE SEQUENCE</scope>
    <source>
        <strain evidence="1">CHK197-8231</strain>
    </source>
</reference>
<evidence type="ECO:0000313" key="2">
    <source>
        <dbReference type="Proteomes" id="UP000824087"/>
    </source>
</evidence>
<name>A0A9D1HX03_9BACT</name>
<accession>A0A9D1HX03</accession>
<proteinExistence type="predicted"/>
<protein>
    <submittedName>
        <fullName evidence="1">Uncharacterized protein</fullName>
    </submittedName>
</protein>
<reference evidence="1" key="1">
    <citation type="submission" date="2020-10" db="EMBL/GenBank/DDBJ databases">
        <authorList>
            <person name="Gilroy R."/>
        </authorList>
    </citation>
    <scope>NUCLEOTIDE SEQUENCE</scope>
    <source>
        <strain evidence="1">CHK197-8231</strain>
    </source>
</reference>
<gene>
    <name evidence="1" type="ORF">IAD49_04825</name>
</gene>
<evidence type="ECO:0000313" key="1">
    <source>
        <dbReference type="EMBL" id="HIU22885.1"/>
    </source>
</evidence>
<dbReference type="EMBL" id="DVML01000025">
    <property type="protein sequence ID" value="HIU22885.1"/>
    <property type="molecule type" value="Genomic_DNA"/>
</dbReference>